<evidence type="ECO:0000256" key="6">
    <source>
        <dbReference type="ARBA" id="ARBA00022670"/>
    </source>
</evidence>
<organism evidence="15 16">
    <name type="scientific">Ruminococcus intestinalis</name>
    <dbReference type="NCBI Taxonomy" id="2763066"/>
    <lineage>
        <taxon>Bacteria</taxon>
        <taxon>Bacillati</taxon>
        <taxon>Bacillota</taxon>
        <taxon>Clostridia</taxon>
        <taxon>Eubacteriales</taxon>
        <taxon>Oscillospiraceae</taxon>
        <taxon>Ruminococcus</taxon>
    </lineage>
</organism>
<dbReference type="Gene3D" id="2.60.410.10">
    <property type="entry name" value="D-Ala-D-Ala carboxypeptidase, C-terminal domain"/>
    <property type="match status" value="1"/>
</dbReference>
<dbReference type="EC" id="3.4.16.4" evidence="4"/>
<dbReference type="InterPro" id="IPR012338">
    <property type="entry name" value="Beta-lactam/transpept-like"/>
</dbReference>
<keyword evidence="6" id="KW-0645">Protease</keyword>
<sequence>MIKKLSLALIIAIIFTAIPVFSVDVNAVTEETITAPSAVLMETSSGKILFEKNPHEQRPCASITKVMTMLLVCEAIDNGKLSLDDTITASAHAASMGGSDIWLEEGETMSADDMIKATVVASANDAAVALAEHLCGSEEVFVEKMNEKASQLGMKDTVFKNCNGLDEDGHITSAYDVAVMSRELMKHEMIFDYTSIWLDNLRDGKTQIVNTNKLLKTYNGITGLKTGTTNDAGCCMSASAKRGDMSLVAVVLGCNSGKERFSDAAALLDYGFANFSVTQLKAPEDLPKTIKVENGMQGNIGIGCDVNASIVLDKNSSSKIVSKIDLPESIEAPVVSGQKLGTVTYSLDGNAVKSFEITALQDAEKISFASVFSALLNSIISL</sequence>
<dbReference type="InterPro" id="IPR018044">
    <property type="entry name" value="Peptidase_S11"/>
</dbReference>
<evidence type="ECO:0000313" key="15">
    <source>
        <dbReference type="EMBL" id="MBC5727592.1"/>
    </source>
</evidence>
<dbReference type="PANTHER" id="PTHR21581">
    <property type="entry name" value="D-ALANYL-D-ALANINE CARBOXYPEPTIDASE"/>
    <property type="match status" value="1"/>
</dbReference>
<proteinExistence type="inferred from homology"/>
<dbReference type="RefSeq" id="WP_186934863.1">
    <property type="nucleotide sequence ID" value="NZ_JACOPS010000001.1"/>
</dbReference>
<dbReference type="SUPFAM" id="SSF69189">
    <property type="entry name" value="Penicillin-binding protein associated domain"/>
    <property type="match status" value="1"/>
</dbReference>
<dbReference type="EMBL" id="JACOPS010000001">
    <property type="protein sequence ID" value="MBC5727592.1"/>
    <property type="molecule type" value="Genomic_DNA"/>
</dbReference>
<comment type="caution">
    <text evidence="15">The sequence shown here is derived from an EMBL/GenBank/DDBJ whole genome shotgun (WGS) entry which is preliminary data.</text>
</comment>
<evidence type="ECO:0000256" key="12">
    <source>
        <dbReference type="ARBA" id="ARBA00034000"/>
    </source>
</evidence>
<evidence type="ECO:0000256" key="8">
    <source>
        <dbReference type="ARBA" id="ARBA00022801"/>
    </source>
</evidence>
<evidence type="ECO:0000256" key="1">
    <source>
        <dbReference type="ARBA" id="ARBA00003217"/>
    </source>
</evidence>
<evidence type="ECO:0000256" key="9">
    <source>
        <dbReference type="ARBA" id="ARBA00022960"/>
    </source>
</evidence>
<evidence type="ECO:0000256" key="10">
    <source>
        <dbReference type="ARBA" id="ARBA00022984"/>
    </source>
</evidence>
<comment type="similarity">
    <text evidence="3 13">Belongs to the peptidase S11 family.</text>
</comment>
<dbReference type="InterPro" id="IPR012907">
    <property type="entry name" value="Peptidase_S11_C"/>
</dbReference>
<accession>A0ABR7HJC9</accession>
<protein>
    <recommendedName>
        <fullName evidence="4">serine-type D-Ala-D-Ala carboxypeptidase</fullName>
        <ecNumber evidence="4">3.4.16.4</ecNumber>
    </recommendedName>
</protein>
<comment type="catalytic activity">
    <reaction evidence="12">
        <text>Preferential cleavage: (Ac)2-L-Lys-D-Ala-|-D-Ala. Also transpeptidation of peptidyl-alanyl moieties that are N-acyl substituents of D-alanine.</text>
        <dbReference type="EC" id="3.4.16.4"/>
    </reaction>
</comment>
<dbReference type="Pfam" id="PF00768">
    <property type="entry name" value="Peptidase_S11"/>
    <property type="match status" value="1"/>
</dbReference>
<evidence type="ECO:0000313" key="16">
    <source>
        <dbReference type="Proteomes" id="UP000636755"/>
    </source>
</evidence>
<dbReference type="InterPro" id="IPR001967">
    <property type="entry name" value="Peptidase_S11_N"/>
</dbReference>
<dbReference type="InterPro" id="IPR037167">
    <property type="entry name" value="Peptidase_S11_C_sf"/>
</dbReference>
<gene>
    <name evidence="15" type="ORF">H8R91_03400</name>
</gene>
<dbReference type="PANTHER" id="PTHR21581:SF6">
    <property type="entry name" value="TRAFFICKING PROTEIN PARTICLE COMPLEX SUBUNIT 12"/>
    <property type="match status" value="1"/>
</dbReference>
<keyword evidence="16" id="KW-1185">Reference proteome</keyword>
<keyword evidence="7" id="KW-0732">Signal</keyword>
<dbReference type="Gene3D" id="3.40.710.10">
    <property type="entry name" value="DD-peptidase/beta-lactamase superfamily"/>
    <property type="match status" value="1"/>
</dbReference>
<evidence type="ECO:0000256" key="4">
    <source>
        <dbReference type="ARBA" id="ARBA00012448"/>
    </source>
</evidence>
<keyword evidence="10" id="KW-0573">Peptidoglycan synthesis</keyword>
<dbReference type="InterPro" id="IPR015956">
    <property type="entry name" value="Peniciliin-bd_prot_C_sf"/>
</dbReference>
<evidence type="ECO:0000256" key="3">
    <source>
        <dbReference type="ARBA" id="ARBA00007164"/>
    </source>
</evidence>
<comment type="pathway">
    <text evidence="2">Cell wall biogenesis; peptidoglycan biosynthesis.</text>
</comment>
<dbReference type="Pfam" id="PF07943">
    <property type="entry name" value="PBP5_C"/>
    <property type="match status" value="1"/>
</dbReference>
<keyword evidence="8" id="KW-0378">Hydrolase</keyword>
<dbReference type="PRINTS" id="PR00725">
    <property type="entry name" value="DADACBPTASE1"/>
</dbReference>
<dbReference type="SUPFAM" id="SSF56601">
    <property type="entry name" value="beta-lactamase/transpeptidase-like"/>
    <property type="match status" value="1"/>
</dbReference>
<evidence type="ECO:0000256" key="2">
    <source>
        <dbReference type="ARBA" id="ARBA00004752"/>
    </source>
</evidence>
<dbReference type="SMART" id="SM00936">
    <property type="entry name" value="PBP5_C"/>
    <property type="match status" value="1"/>
</dbReference>
<comment type="function">
    <text evidence="1">Removes C-terminal D-alanyl residues from sugar-peptide cell wall precursors.</text>
</comment>
<keyword evidence="9" id="KW-0133">Cell shape</keyword>
<evidence type="ECO:0000256" key="5">
    <source>
        <dbReference type="ARBA" id="ARBA00022645"/>
    </source>
</evidence>
<evidence type="ECO:0000259" key="14">
    <source>
        <dbReference type="SMART" id="SM00936"/>
    </source>
</evidence>
<reference evidence="15 16" key="1">
    <citation type="submission" date="2020-08" db="EMBL/GenBank/DDBJ databases">
        <title>Genome public.</title>
        <authorList>
            <person name="Liu C."/>
            <person name="Sun Q."/>
        </authorList>
    </citation>
    <scope>NUCLEOTIDE SEQUENCE [LARGE SCALE GENOMIC DNA]</scope>
    <source>
        <strain evidence="15 16">NSJ-71</strain>
    </source>
</reference>
<dbReference type="GO" id="GO:0004180">
    <property type="term" value="F:carboxypeptidase activity"/>
    <property type="evidence" value="ECO:0007669"/>
    <property type="project" value="UniProtKB-KW"/>
</dbReference>
<keyword evidence="5 15" id="KW-0121">Carboxypeptidase</keyword>
<evidence type="ECO:0000256" key="11">
    <source>
        <dbReference type="ARBA" id="ARBA00023316"/>
    </source>
</evidence>
<feature type="domain" description="Peptidase S11 D-Ala-D-Ala carboxypeptidase A C-terminal" evidence="14">
    <location>
        <begin position="275"/>
        <end position="365"/>
    </location>
</feature>
<evidence type="ECO:0000256" key="13">
    <source>
        <dbReference type="RuleBase" id="RU004016"/>
    </source>
</evidence>
<dbReference type="Proteomes" id="UP000636755">
    <property type="component" value="Unassembled WGS sequence"/>
</dbReference>
<keyword evidence="11" id="KW-0961">Cell wall biogenesis/degradation</keyword>
<evidence type="ECO:0000256" key="7">
    <source>
        <dbReference type="ARBA" id="ARBA00022729"/>
    </source>
</evidence>
<name>A0ABR7HJC9_9FIRM</name>